<evidence type="ECO:0000313" key="2">
    <source>
        <dbReference type="EMBL" id="GAA3887874.1"/>
    </source>
</evidence>
<feature type="transmembrane region" description="Helical" evidence="1">
    <location>
        <begin position="103"/>
        <end position="124"/>
    </location>
</feature>
<gene>
    <name evidence="2" type="ORF">GCM10022381_32250</name>
</gene>
<feature type="transmembrane region" description="Helical" evidence="1">
    <location>
        <begin position="64"/>
        <end position="83"/>
    </location>
</feature>
<feature type="transmembrane region" description="Helical" evidence="1">
    <location>
        <begin position="6"/>
        <end position="27"/>
    </location>
</feature>
<feature type="transmembrane region" description="Helical" evidence="1">
    <location>
        <begin position="39"/>
        <end position="58"/>
    </location>
</feature>
<keyword evidence="3" id="KW-1185">Reference proteome</keyword>
<sequence>MVLHIDLIVLHAAFATVAFGLGCALMAVLPESARSRRFIVYYCCVWAAVAFLVAAVLVDWPQLPLVKRVAFGGLSLLGLYLLWRTDRARASLLQRRAGWSTAFVGHIGFVLISLFDGFCIVTAIDLHLPPLVIALVAVLGVVAGVVVIRRVARREQGRSAAAAGIGAR</sequence>
<organism evidence="2 3">
    <name type="scientific">Leifsonia kafniensis</name>
    <dbReference type="NCBI Taxonomy" id="475957"/>
    <lineage>
        <taxon>Bacteria</taxon>
        <taxon>Bacillati</taxon>
        <taxon>Actinomycetota</taxon>
        <taxon>Actinomycetes</taxon>
        <taxon>Micrococcales</taxon>
        <taxon>Microbacteriaceae</taxon>
        <taxon>Leifsonia</taxon>
    </lineage>
</organism>
<dbReference type="RefSeq" id="WP_345068566.1">
    <property type="nucleotide sequence ID" value="NZ_BAABCN010000012.1"/>
</dbReference>
<name>A0ABP7KX19_9MICO</name>
<protein>
    <recommendedName>
        <fullName evidence="4">DUF2306 domain-containing protein</fullName>
    </recommendedName>
</protein>
<evidence type="ECO:0000256" key="1">
    <source>
        <dbReference type="SAM" id="Phobius"/>
    </source>
</evidence>
<accession>A0ABP7KX19</accession>
<keyword evidence="1" id="KW-0812">Transmembrane</keyword>
<evidence type="ECO:0008006" key="4">
    <source>
        <dbReference type="Google" id="ProtNLM"/>
    </source>
</evidence>
<comment type="caution">
    <text evidence="2">The sequence shown here is derived from an EMBL/GenBank/DDBJ whole genome shotgun (WGS) entry which is preliminary data.</text>
</comment>
<proteinExistence type="predicted"/>
<dbReference type="EMBL" id="BAABCN010000012">
    <property type="protein sequence ID" value="GAA3887874.1"/>
    <property type="molecule type" value="Genomic_DNA"/>
</dbReference>
<feature type="transmembrane region" description="Helical" evidence="1">
    <location>
        <begin position="130"/>
        <end position="148"/>
    </location>
</feature>
<dbReference type="Proteomes" id="UP001501803">
    <property type="component" value="Unassembled WGS sequence"/>
</dbReference>
<evidence type="ECO:0000313" key="3">
    <source>
        <dbReference type="Proteomes" id="UP001501803"/>
    </source>
</evidence>
<reference evidence="3" key="1">
    <citation type="journal article" date="2019" name="Int. J. Syst. Evol. Microbiol.">
        <title>The Global Catalogue of Microorganisms (GCM) 10K type strain sequencing project: providing services to taxonomists for standard genome sequencing and annotation.</title>
        <authorList>
            <consortium name="The Broad Institute Genomics Platform"/>
            <consortium name="The Broad Institute Genome Sequencing Center for Infectious Disease"/>
            <person name="Wu L."/>
            <person name="Ma J."/>
        </authorList>
    </citation>
    <scope>NUCLEOTIDE SEQUENCE [LARGE SCALE GENOMIC DNA]</scope>
    <source>
        <strain evidence="3">JCM 17021</strain>
    </source>
</reference>
<keyword evidence="1" id="KW-0472">Membrane</keyword>
<keyword evidence="1" id="KW-1133">Transmembrane helix</keyword>